<gene>
    <name evidence="12" type="primary">cox3</name>
</gene>
<dbReference type="SUPFAM" id="SSF81452">
    <property type="entry name" value="Cytochrome c oxidase subunit III-like"/>
    <property type="match status" value="1"/>
</dbReference>
<evidence type="ECO:0000256" key="5">
    <source>
        <dbReference type="ARBA" id="ARBA00022967"/>
    </source>
</evidence>
<protein>
    <recommendedName>
        <fullName evidence="3 9">Cytochrome c oxidase subunit 3</fullName>
    </recommendedName>
</protein>
<comment type="function">
    <text evidence="9">Component of the cytochrome c oxidase, the last enzyme in the mitochondrial electron transport chain which drives oxidative phosphorylation. The respiratory chain contains 3 multisubunit complexes succinate dehydrogenase (complex II, CII), ubiquinol-cytochrome c oxidoreductase (cytochrome b-c1 complex, complex III, CIII) and cytochrome c oxidase (complex IV, CIV), that cooperate to transfer electrons derived from NADH and succinate to molecular oxygen, creating an electrochemical gradient over the inner membrane that drives transmembrane transport and the ATP synthase. Cytochrome c oxidase is the component of the respiratory chain that catalyzes the reduction of oxygen to water. Electrons originating from reduced cytochrome c in the intermembrane space (IMS) are transferred via the dinuclear copper A center (CU(A)) of subunit 2 and heme A of subunit 1 to the active site in subunit 1, a binuclear center (BNC) formed by heme A3 and copper B (CU(B)). The BNC reduces molecular oxygen to 2 water molecules using 4 electrons from cytochrome c in the IMS and 4 protons from the mitochondrial matrix.</text>
</comment>
<dbReference type="Gene3D" id="1.20.120.80">
    <property type="entry name" value="Cytochrome c oxidase, subunit III, four-helix bundle"/>
    <property type="match status" value="1"/>
</dbReference>
<comment type="subcellular location">
    <subcellularLocation>
        <location evidence="1">Mitochondrion inner membrane</location>
        <topology evidence="1">Multi-pass membrane protein</topology>
    </subcellularLocation>
</comment>
<evidence type="ECO:0000256" key="7">
    <source>
        <dbReference type="ARBA" id="ARBA00023136"/>
    </source>
</evidence>
<keyword evidence="4 9" id="KW-0812">Transmembrane</keyword>
<feature type="transmembrane region" description="Helical" evidence="10">
    <location>
        <begin position="248"/>
        <end position="268"/>
    </location>
</feature>
<dbReference type="InterPro" id="IPR000298">
    <property type="entry name" value="Cyt_c_oxidase-like_su3"/>
</dbReference>
<feature type="transmembrane region" description="Helical" evidence="10">
    <location>
        <begin position="167"/>
        <end position="187"/>
    </location>
</feature>
<dbReference type="GO" id="GO:0045277">
    <property type="term" value="C:respiratory chain complex IV"/>
    <property type="evidence" value="ECO:0007669"/>
    <property type="project" value="UniProtKB-ARBA"/>
</dbReference>
<dbReference type="PANTHER" id="PTHR11403">
    <property type="entry name" value="CYTOCHROME C OXIDASE SUBUNIT III"/>
    <property type="match status" value="1"/>
</dbReference>
<evidence type="ECO:0000259" key="11">
    <source>
        <dbReference type="PROSITE" id="PS50253"/>
    </source>
</evidence>
<dbReference type="InterPro" id="IPR035973">
    <property type="entry name" value="Cyt_c_oxidase_su3-like_sf"/>
</dbReference>
<dbReference type="GO" id="GO:0005743">
    <property type="term" value="C:mitochondrial inner membrane"/>
    <property type="evidence" value="ECO:0007669"/>
    <property type="project" value="UniProtKB-SubCell"/>
</dbReference>
<keyword evidence="5" id="KW-1278">Translocase</keyword>
<feature type="transmembrane region" description="Helical" evidence="10">
    <location>
        <begin position="87"/>
        <end position="110"/>
    </location>
</feature>
<dbReference type="InterPro" id="IPR013833">
    <property type="entry name" value="Cyt_c_oxidase_su3_a-hlx"/>
</dbReference>
<feature type="transmembrane region" description="Helical" evidence="10">
    <location>
        <begin position="137"/>
        <end position="155"/>
    </location>
</feature>
<keyword evidence="9 12" id="KW-0496">Mitochondrion</keyword>
<reference evidence="12" key="2">
    <citation type="submission" date="2019-02" db="EMBL/GenBank/DDBJ databases">
        <authorList>
            <person name="Manzilamu Z."/>
            <person name="Suo F."/>
        </authorList>
    </citation>
    <scope>NUCLEOTIDE SEQUENCE</scope>
    <source>
        <strain evidence="12">SFY20170806</strain>
    </source>
</reference>
<dbReference type="RefSeq" id="YP_009744360.1">
    <property type="nucleotide sequence ID" value="NC_046734.1"/>
</dbReference>
<dbReference type="Gene3D" id="1.10.287.70">
    <property type="match status" value="1"/>
</dbReference>
<dbReference type="FunFam" id="1.10.287.70:FF:000082">
    <property type="entry name" value="Cytochrome c oxidase subunit 3"/>
    <property type="match status" value="1"/>
</dbReference>
<evidence type="ECO:0000256" key="1">
    <source>
        <dbReference type="ARBA" id="ARBA00004448"/>
    </source>
</evidence>
<dbReference type="PROSITE" id="PS50253">
    <property type="entry name" value="COX3"/>
    <property type="match status" value="1"/>
</dbReference>
<feature type="transmembrane region" description="Helical" evidence="10">
    <location>
        <begin position="47"/>
        <end position="66"/>
    </location>
</feature>
<dbReference type="GO" id="GO:0006123">
    <property type="term" value="P:mitochondrial electron transport, cytochrome c to oxygen"/>
    <property type="evidence" value="ECO:0007669"/>
    <property type="project" value="TreeGrafter"/>
</dbReference>
<dbReference type="FunFam" id="1.20.120.80:FF:000002">
    <property type="entry name" value="Cytochrome c oxidase subunit 3"/>
    <property type="match status" value="1"/>
</dbReference>
<dbReference type="PANTHER" id="PTHR11403:SF7">
    <property type="entry name" value="CYTOCHROME C OXIDASE SUBUNIT 3"/>
    <property type="match status" value="1"/>
</dbReference>
<dbReference type="AlphaFoldDB" id="A0A6G6D9N1"/>
<dbReference type="InterPro" id="IPR024791">
    <property type="entry name" value="Cyt_c/ubiquinol_Oxase_su3"/>
</dbReference>
<comment type="similarity">
    <text evidence="2 9">Belongs to the cytochrome c oxidase subunit 3 family.</text>
</comment>
<dbReference type="GeneID" id="54106563"/>
<evidence type="ECO:0000256" key="3">
    <source>
        <dbReference type="ARBA" id="ARBA00015944"/>
    </source>
</evidence>
<name>A0A6G6D9N1_9PEZI</name>
<accession>A0A6G6D9N1</accession>
<proteinExistence type="inferred from homology"/>
<keyword evidence="7 10" id="KW-0472">Membrane</keyword>
<dbReference type="CDD" id="cd01665">
    <property type="entry name" value="Cyt_c_Oxidase_III"/>
    <property type="match status" value="1"/>
</dbReference>
<evidence type="ECO:0000256" key="6">
    <source>
        <dbReference type="ARBA" id="ARBA00022989"/>
    </source>
</evidence>
<evidence type="ECO:0000256" key="10">
    <source>
        <dbReference type="SAM" id="Phobius"/>
    </source>
</evidence>
<dbReference type="Pfam" id="PF00510">
    <property type="entry name" value="COX3"/>
    <property type="match status" value="1"/>
</dbReference>
<dbReference type="EMBL" id="MK574676">
    <property type="protein sequence ID" value="QIE13210.1"/>
    <property type="molecule type" value="Genomic_DNA"/>
</dbReference>
<dbReference type="GO" id="GO:0004129">
    <property type="term" value="F:cytochrome-c oxidase activity"/>
    <property type="evidence" value="ECO:0007669"/>
    <property type="project" value="UniProtKB-EC"/>
</dbReference>
<evidence type="ECO:0000256" key="9">
    <source>
        <dbReference type="RuleBase" id="RU003375"/>
    </source>
</evidence>
<feature type="domain" description="Heme-copper oxidase subunit III family profile" evidence="11">
    <location>
        <begin position="10"/>
        <end position="269"/>
    </location>
</feature>
<comment type="catalytic activity">
    <reaction evidence="8">
        <text>4 Fe(II)-[cytochrome c] + O2 + 8 H(+)(in) = 4 Fe(III)-[cytochrome c] + 2 H2O + 4 H(+)(out)</text>
        <dbReference type="Rhea" id="RHEA:11436"/>
        <dbReference type="Rhea" id="RHEA-COMP:10350"/>
        <dbReference type="Rhea" id="RHEA-COMP:14399"/>
        <dbReference type="ChEBI" id="CHEBI:15377"/>
        <dbReference type="ChEBI" id="CHEBI:15378"/>
        <dbReference type="ChEBI" id="CHEBI:15379"/>
        <dbReference type="ChEBI" id="CHEBI:29033"/>
        <dbReference type="ChEBI" id="CHEBI:29034"/>
        <dbReference type="EC" id="7.1.1.9"/>
    </reaction>
    <physiologicalReaction direction="left-to-right" evidence="8">
        <dbReference type="Rhea" id="RHEA:11437"/>
    </physiologicalReaction>
</comment>
<keyword evidence="6 10" id="KW-1133">Transmembrane helix</keyword>
<reference evidence="12" key="1">
    <citation type="journal article" date="2019" name="Mitochondrial DNA Part B Resour">
        <title>The complete mitochondrial genome of wood-rotting fungus Xylaria hypoxylon.</title>
        <authorList>
            <person name="Zhou H."/>
            <person name="Abuduaini A."/>
            <person name="Xie H."/>
            <person name="Kang R."/>
            <person name="Suo F."/>
            <person name="Huang L."/>
        </authorList>
    </citation>
    <scope>NUCLEOTIDE SEQUENCE</scope>
    <source>
        <strain evidence="12">SFY20170806</strain>
    </source>
</reference>
<evidence type="ECO:0000256" key="4">
    <source>
        <dbReference type="ARBA" id="ARBA00022692"/>
    </source>
</evidence>
<geneLocation type="mitochondrion" evidence="12"/>
<evidence type="ECO:0000256" key="2">
    <source>
        <dbReference type="ARBA" id="ARBA00010581"/>
    </source>
</evidence>
<evidence type="ECO:0000256" key="8">
    <source>
        <dbReference type="ARBA" id="ARBA00049512"/>
    </source>
</evidence>
<sequence length="269" mass="30004">MTQLVRSNFQDHPFHLVSPSPWPMYTSISLFSLAASGALSMHSFSGAYNIFILALTMLVFSMSFWFRDIIAEGTFLGNHTLAVQKGLNFGVLLFIVSEALFFMAIFWAFFHKALTPTIELGAQWPPLGIEPVNPFELPLLNTVILLSSGATITYAHHSLIQGDRKGSLYGSIVTVILALIFTGFQGLEYSVSSFTISDGVFGTCFFFGTGFHGLDVMVGTAFLGVALWRIYAYHLTDNHHLGFEGGILYWHFVDVVWLFLYVSIYYWGS</sequence>
<evidence type="ECO:0000313" key="12">
    <source>
        <dbReference type="EMBL" id="QIE13210.1"/>
    </source>
</evidence>
<organism evidence="12">
    <name type="scientific">Xylaria hypoxylon</name>
    <dbReference type="NCBI Taxonomy" id="37992"/>
    <lineage>
        <taxon>Eukaryota</taxon>
        <taxon>Fungi</taxon>
        <taxon>Dikarya</taxon>
        <taxon>Ascomycota</taxon>
        <taxon>Pezizomycotina</taxon>
        <taxon>Sordariomycetes</taxon>
        <taxon>Xylariomycetidae</taxon>
        <taxon>Xylariales</taxon>
        <taxon>Xylariaceae</taxon>
        <taxon>Xylaria</taxon>
    </lineage>
</organism>
<dbReference type="InterPro" id="IPR033945">
    <property type="entry name" value="Cyt_c_oxase_su3_dom"/>
</dbReference>
<feature type="transmembrane region" description="Helical" evidence="10">
    <location>
        <begin position="199"/>
        <end position="228"/>
    </location>
</feature>